<keyword evidence="1" id="KW-0812">Transmembrane</keyword>
<organism evidence="2 3">
    <name type="scientific">Pedobacter insulae</name>
    <dbReference type="NCBI Taxonomy" id="414048"/>
    <lineage>
        <taxon>Bacteria</taxon>
        <taxon>Pseudomonadati</taxon>
        <taxon>Bacteroidota</taxon>
        <taxon>Sphingobacteriia</taxon>
        <taxon>Sphingobacteriales</taxon>
        <taxon>Sphingobacteriaceae</taxon>
        <taxon>Pedobacter</taxon>
    </lineage>
</organism>
<evidence type="ECO:0000313" key="2">
    <source>
        <dbReference type="EMBL" id="SFG56464.1"/>
    </source>
</evidence>
<name>A0A1I2SUE9_9SPHI</name>
<feature type="transmembrane region" description="Helical" evidence="1">
    <location>
        <begin position="25"/>
        <end position="50"/>
    </location>
</feature>
<keyword evidence="3" id="KW-1185">Reference proteome</keyword>
<dbReference type="STRING" id="414048.SAMN04489864_10166"/>
<gene>
    <name evidence="2" type="ORF">SAMN04489864_10166</name>
</gene>
<evidence type="ECO:0000313" key="3">
    <source>
        <dbReference type="Proteomes" id="UP000199666"/>
    </source>
</evidence>
<sequence length="61" mass="6989">MIKDMYKVVFNYYTKKEGYNTFSELIAAMNVGLVLLFYLVAASCTILLIFSPQSFTTHELP</sequence>
<dbReference type="EMBL" id="FOPP01000001">
    <property type="protein sequence ID" value="SFG56464.1"/>
    <property type="molecule type" value="Genomic_DNA"/>
</dbReference>
<dbReference type="AlphaFoldDB" id="A0A1I2SUE9"/>
<proteinExistence type="predicted"/>
<evidence type="ECO:0000256" key="1">
    <source>
        <dbReference type="SAM" id="Phobius"/>
    </source>
</evidence>
<keyword evidence="1" id="KW-1133">Transmembrane helix</keyword>
<keyword evidence="1" id="KW-0472">Membrane</keyword>
<dbReference type="Proteomes" id="UP000199666">
    <property type="component" value="Unassembled WGS sequence"/>
</dbReference>
<accession>A0A1I2SUE9</accession>
<protein>
    <submittedName>
        <fullName evidence="2">Uncharacterized protein</fullName>
    </submittedName>
</protein>
<reference evidence="2 3" key="1">
    <citation type="submission" date="2016-10" db="EMBL/GenBank/DDBJ databases">
        <authorList>
            <person name="de Groot N.N."/>
        </authorList>
    </citation>
    <scope>NUCLEOTIDE SEQUENCE [LARGE SCALE GENOMIC DNA]</scope>
    <source>
        <strain evidence="2 3">DSM 18684</strain>
    </source>
</reference>